<accession>A0A8E0RVS0</accession>
<name>A0A8E0RVS0_9TREM</name>
<proteinExistence type="predicted"/>
<protein>
    <submittedName>
        <fullName evidence="1">Uncharacterized protein</fullName>
    </submittedName>
</protein>
<dbReference type="EMBL" id="LUCM01006941">
    <property type="protein sequence ID" value="KAA0190557.1"/>
    <property type="molecule type" value="Genomic_DNA"/>
</dbReference>
<evidence type="ECO:0000313" key="1">
    <source>
        <dbReference type="EMBL" id="KAA0190557.1"/>
    </source>
</evidence>
<evidence type="ECO:0000313" key="2">
    <source>
        <dbReference type="Proteomes" id="UP000728185"/>
    </source>
</evidence>
<reference evidence="1" key="1">
    <citation type="submission" date="2019-05" db="EMBL/GenBank/DDBJ databases">
        <title>Annotation for the trematode Fasciolopsis buski.</title>
        <authorList>
            <person name="Choi Y.-J."/>
        </authorList>
    </citation>
    <scope>NUCLEOTIDE SEQUENCE</scope>
    <source>
        <strain evidence="1">HT</strain>
        <tissue evidence="1">Whole worm</tissue>
    </source>
</reference>
<sequence>MGSGVGVVVGLVRVVTAYDQFVRSHQLTAWRTPEMAKRRAADYTVLRAMTFGLSVGLKTTILAGGCL</sequence>
<comment type="caution">
    <text evidence="1">The sequence shown here is derived from an EMBL/GenBank/DDBJ whole genome shotgun (WGS) entry which is preliminary data.</text>
</comment>
<dbReference type="AlphaFoldDB" id="A0A8E0RVS0"/>
<dbReference type="Proteomes" id="UP000728185">
    <property type="component" value="Unassembled WGS sequence"/>
</dbReference>
<gene>
    <name evidence="1" type="ORF">FBUS_07553</name>
</gene>
<dbReference type="OrthoDB" id="6241209at2759"/>
<keyword evidence="2" id="KW-1185">Reference proteome</keyword>
<organism evidence="1 2">
    <name type="scientific">Fasciolopsis buskii</name>
    <dbReference type="NCBI Taxonomy" id="27845"/>
    <lineage>
        <taxon>Eukaryota</taxon>
        <taxon>Metazoa</taxon>
        <taxon>Spiralia</taxon>
        <taxon>Lophotrochozoa</taxon>
        <taxon>Platyhelminthes</taxon>
        <taxon>Trematoda</taxon>
        <taxon>Digenea</taxon>
        <taxon>Plagiorchiida</taxon>
        <taxon>Echinostomata</taxon>
        <taxon>Echinostomatoidea</taxon>
        <taxon>Fasciolidae</taxon>
        <taxon>Fasciolopsis</taxon>
    </lineage>
</organism>